<evidence type="ECO:0000256" key="1">
    <source>
        <dbReference type="SAM" id="MobiDB-lite"/>
    </source>
</evidence>
<accession>A0ABW5WLC9</accession>
<dbReference type="Pfam" id="PF18844">
    <property type="entry name" value="baeRF_family2"/>
    <property type="match status" value="1"/>
</dbReference>
<dbReference type="Gene3D" id="3.30.1330.30">
    <property type="match status" value="1"/>
</dbReference>
<sequence>MDTTTLRELATTKGPFASAYFDDSHDTADAAKLLELRWREVREQLADQGAPSETLDAMESAVRDSSPPVGRSGRALVAAADRVLVDQELDAPPAQTVARLSDLPYLLPLAELGELPPAHVVVVVDHVGADVTAVDQHGRIVEQETVEGSDHPVHKVRGGGAAHRDLQSRTEETMRANIDRVAEHVSTTARRLGAGLVVLAGESQARKQLHDALPEQVRRTTTELQTGARHQGGSNDELRRQIDELLADAKKARRAEVRERFRAALGQQTGLAVQGLEATTTALREANVETLIVGDLGDAEVLTGPEPTLVGSQEEELKAQGTDALARRRADEALAVAAIASAAEIVYADASLGLTEGVGAILRHD</sequence>
<feature type="region of interest" description="Disordered" evidence="1">
    <location>
        <begin position="146"/>
        <end position="168"/>
    </location>
</feature>
<dbReference type="RefSeq" id="WP_377394809.1">
    <property type="nucleotide sequence ID" value="NZ_JBHSAN010000054.1"/>
</dbReference>
<dbReference type="InterPro" id="IPR029064">
    <property type="entry name" value="Ribosomal_eL30-like_sf"/>
</dbReference>
<dbReference type="Proteomes" id="UP001597478">
    <property type="component" value="Unassembled WGS sequence"/>
</dbReference>
<dbReference type="Gene3D" id="3.30.420.60">
    <property type="entry name" value="eRF1 domain 2"/>
    <property type="match status" value="1"/>
</dbReference>
<protein>
    <recommendedName>
        <fullName evidence="4">Peptide chain release factor 2</fullName>
    </recommendedName>
</protein>
<evidence type="ECO:0000313" key="2">
    <source>
        <dbReference type="EMBL" id="MFD2803170.1"/>
    </source>
</evidence>
<name>A0ABW5WLC9_9PSEU</name>
<organism evidence="2 3">
    <name type="scientific">Prauserella oleivorans</name>
    <dbReference type="NCBI Taxonomy" id="1478153"/>
    <lineage>
        <taxon>Bacteria</taxon>
        <taxon>Bacillati</taxon>
        <taxon>Actinomycetota</taxon>
        <taxon>Actinomycetes</taxon>
        <taxon>Pseudonocardiales</taxon>
        <taxon>Pseudonocardiaceae</taxon>
        <taxon>Prauserella</taxon>
    </lineage>
</organism>
<gene>
    <name evidence="2" type="ORF">ACFS2C_27635</name>
</gene>
<dbReference type="InterPro" id="IPR042226">
    <property type="entry name" value="eFR1_2_sf"/>
</dbReference>
<dbReference type="InterPro" id="IPR040701">
    <property type="entry name" value="Bact_RF_family2"/>
</dbReference>
<proteinExistence type="predicted"/>
<evidence type="ECO:0000313" key="3">
    <source>
        <dbReference type="Proteomes" id="UP001597478"/>
    </source>
</evidence>
<keyword evidence="3" id="KW-1185">Reference proteome</keyword>
<evidence type="ECO:0008006" key="4">
    <source>
        <dbReference type="Google" id="ProtNLM"/>
    </source>
</evidence>
<reference evidence="3" key="1">
    <citation type="journal article" date="2019" name="Int. J. Syst. Evol. Microbiol.">
        <title>The Global Catalogue of Microorganisms (GCM) 10K type strain sequencing project: providing services to taxonomists for standard genome sequencing and annotation.</title>
        <authorList>
            <consortium name="The Broad Institute Genomics Platform"/>
            <consortium name="The Broad Institute Genome Sequencing Center for Infectious Disease"/>
            <person name="Wu L."/>
            <person name="Ma J."/>
        </authorList>
    </citation>
    <scope>NUCLEOTIDE SEQUENCE [LARGE SCALE GENOMIC DNA]</scope>
    <source>
        <strain evidence="3">IBRC-M 10906</strain>
    </source>
</reference>
<feature type="region of interest" description="Disordered" evidence="1">
    <location>
        <begin position="46"/>
        <end position="71"/>
    </location>
</feature>
<comment type="caution">
    <text evidence="2">The sequence shown here is derived from an EMBL/GenBank/DDBJ whole genome shotgun (WGS) entry which is preliminary data.</text>
</comment>
<dbReference type="EMBL" id="JBHUOF010000049">
    <property type="protein sequence ID" value="MFD2803170.1"/>
    <property type="molecule type" value="Genomic_DNA"/>
</dbReference>